<keyword evidence="7 16" id="KW-0479">Metal-binding</keyword>
<evidence type="ECO:0000256" key="1">
    <source>
        <dbReference type="ARBA" id="ARBA00000111"/>
    </source>
</evidence>
<evidence type="ECO:0000256" key="5">
    <source>
        <dbReference type="ARBA" id="ARBA00022452"/>
    </source>
</evidence>
<evidence type="ECO:0000256" key="3">
    <source>
        <dbReference type="ARBA" id="ARBA00010525"/>
    </source>
</evidence>
<comment type="subunit">
    <text evidence="4 17">Homodimer; dimerization is reversible, and the dimeric form is the active one.</text>
</comment>
<proteinExistence type="inferred from homology"/>
<evidence type="ECO:0000256" key="7">
    <source>
        <dbReference type="ARBA" id="ARBA00022723"/>
    </source>
</evidence>
<evidence type="ECO:0000256" key="12">
    <source>
        <dbReference type="ARBA" id="ARBA00023098"/>
    </source>
</evidence>
<feature type="binding site" description="in dimeric form" evidence="16">
    <location>
        <position position="372"/>
    </location>
    <ligand>
        <name>Ca(2+)</name>
        <dbReference type="ChEBI" id="CHEBI:29108"/>
        <label>1</label>
    </ligand>
</feature>
<evidence type="ECO:0000256" key="15">
    <source>
        <dbReference type="PIRSR" id="PIRSR603187-1"/>
    </source>
</evidence>
<evidence type="ECO:0000256" key="8">
    <source>
        <dbReference type="ARBA" id="ARBA00022729"/>
    </source>
</evidence>
<comment type="function">
    <text evidence="17">Hydrolysis of phosphatidylcholine with phospholipase A2 (EC 3.1.1.4) and phospholipase A1 (EC 3.1.1.32) activities.</text>
</comment>
<name>A0AAI9IFR7_9BURK</name>
<dbReference type="PRINTS" id="PR01486">
    <property type="entry name" value="PHPHLIPASEA1"/>
</dbReference>
<dbReference type="Gene3D" id="2.40.230.10">
    <property type="entry name" value="Phospholipase A1"/>
    <property type="match status" value="1"/>
</dbReference>
<feature type="binding site" description="in dimeric form" evidence="16">
    <location>
        <position position="288"/>
    </location>
    <ligand>
        <name>Ca(2+)</name>
        <dbReference type="ChEBI" id="CHEBI:29108"/>
        <label>1</label>
    </ligand>
</feature>
<feature type="binding site" description="in dimeric form" evidence="16">
    <location>
        <position position="335"/>
    </location>
    <ligand>
        <name>Ca(2+)</name>
        <dbReference type="ChEBI" id="CHEBI:29108"/>
        <label>1</label>
    </ligand>
</feature>
<keyword evidence="12 17" id="KW-0443">Lipid metabolism</keyword>
<evidence type="ECO:0000256" key="16">
    <source>
        <dbReference type="PIRSR" id="PIRSR603187-2"/>
    </source>
</evidence>
<dbReference type="PANTHER" id="PTHR40457">
    <property type="entry name" value="PHOSPHOLIPASE A1"/>
    <property type="match status" value="1"/>
</dbReference>
<evidence type="ECO:0000313" key="19">
    <source>
        <dbReference type="Proteomes" id="UP000006772"/>
    </source>
</evidence>
<comment type="catalytic activity">
    <reaction evidence="2 17">
        <text>a 1,2-diacyl-sn-glycero-3-phosphocholine + H2O = a 1-acyl-sn-glycero-3-phosphocholine + a fatty acid + H(+)</text>
        <dbReference type="Rhea" id="RHEA:15801"/>
        <dbReference type="ChEBI" id="CHEBI:15377"/>
        <dbReference type="ChEBI" id="CHEBI:15378"/>
        <dbReference type="ChEBI" id="CHEBI:28868"/>
        <dbReference type="ChEBI" id="CHEBI:57643"/>
        <dbReference type="ChEBI" id="CHEBI:58168"/>
        <dbReference type="EC" id="3.1.1.4"/>
    </reaction>
</comment>
<sequence>MQNENKTQQIDNKDIMLSLPQTRPRHRKNCLTPRWKRTSRLIALALCGIGAALLWSSPAQAGISMVQPPKRIDASKPLELTLLVSEDEQAERSYSLPPTLLVAASADMIPPQQITLQRVDGEDRLTLRQGEFRKVRYRGVLPERLRGMVRIEPIGIDASPVLVAVVRPDASLGPLPESPDLINTPLADSSSKVAPVAPSATVLTPGTNASPIDSAPAAEDILSNNRRLSFNEPMYFTVGHNHGDTNARFQFSFKFRVFVPDDPRSRGLLDNLYLGYTQFSLWDLSAPSAPFRDTSYRPSLYYYLPDLGIQNGVFSRIGIATGLEHESNGRDGTESRSINTYFIEPTFNFGNLNDYHFKVAPKVYAYLGPTRDNPDIADYRGHLDLKLAYGKPDGVEVATMLRKGRLGGKYSAETQISYPLSRLLPGTAGYLMASYFSGYGESLLTYNQKDSQQLRIGYALWR</sequence>
<keyword evidence="5" id="KW-1134">Transmembrane beta strand</keyword>
<comment type="caution">
    <text evidence="18">The sequence shown here is derived from an EMBL/GenBank/DDBJ whole genome shotgun (WGS) entry which is preliminary data.</text>
</comment>
<dbReference type="GO" id="GO:0004623">
    <property type="term" value="F:phospholipase A2 activity"/>
    <property type="evidence" value="ECO:0007669"/>
    <property type="project" value="UniProtKB-EC"/>
</dbReference>
<comment type="subcellular location">
    <subcellularLocation>
        <location evidence="17">Cell outer membrane</location>
        <topology evidence="17">Multi-pass membrane protein</topology>
    </subcellularLocation>
    <text evidence="17">One of the very few enzymes located there.</text>
</comment>
<evidence type="ECO:0000256" key="14">
    <source>
        <dbReference type="ARBA" id="ARBA00023237"/>
    </source>
</evidence>
<dbReference type="EC" id="3.1.1.4" evidence="17"/>
<dbReference type="InterPro" id="IPR003187">
    <property type="entry name" value="PLipase_A1"/>
</dbReference>
<dbReference type="GO" id="GO:0016042">
    <property type="term" value="P:lipid catabolic process"/>
    <property type="evidence" value="ECO:0007669"/>
    <property type="project" value="UniProtKB-KW"/>
</dbReference>
<reference evidence="18 19" key="1">
    <citation type="journal article" date="2013" name="Front. Microbiol.">
        <title>The genome of the endophytic bacterium H. frisingense GSF30(T) identifies diverse strategies in the Herbaspirillum genus to interact with plants.</title>
        <authorList>
            <person name="Straub D."/>
            <person name="Rothballer M."/>
            <person name="Hartmann A."/>
            <person name="Ludewig U."/>
        </authorList>
    </citation>
    <scope>NUCLEOTIDE SEQUENCE [LARGE SCALE GENOMIC DNA]</scope>
    <source>
        <strain evidence="18 19">GSF30</strain>
    </source>
</reference>
<protein>
    <recommendedName>
        <fullName evidence="17">Phospholipase A1</fullName>
        <ecNumber evidence="17">3.1.1.32</ecNumber>
        <ecNumber evidence="17">3.1.1.4</ecNumber>
    </recommendedName>
    <alternativeName>
        <fullName evidence="17">Phosphatidylcholine 1-acylhydrolase</fullName>
    </alternativeName>
</protein>
<evidence type="ECO:0000256" key="10">
    <source>
        <dbReference type="ARBA" id="ARBA00022837"/>
    </source>
</evidence>
<dbReference type="InterPro" id="IPR036541">
    <property type="entry name" value="PLipase_A1_sf"/>
</dbReference>
<evidence type="ECO:0000256" key="17">
    <source>
        <dbReference type="RuleBase" id="RU366027"/>
    </source>
</evidence>
<dbReference type="Proteomes" id="UP000006772">
    <property type="component" value="Unassembled WGS sequence"/>
</dbReference>
<evidence type="ECO:0000256" key="2">
    <source>
        <dbReference type="ARBA" id="ARBA00001604"/>
    </source>
</evidence>
<comment type="similarity">
    <text evidence="3 17">Belongs to the phospholipase A1 family.</text>
</comment>
<keyword evidence="8" id="KW-0732">Signal</keyword>
<gene>
    <name evidence="18" type="ORF">HFRIS_007771</name>
</gene>
<keyword evidence="14 17" id="KW-0998">Cell outer membrane</keyword>
<keyword evidence="10 16" id="KW-0106">Calcium</keyword>
<dbReference type="Pfam" id="PF02253">
    <property type="entry name" value="PLA1"/>
    <property type="match status" value="1"/>
</dbReference>
<keyword evidence="6" id="KW-0812">Transmembrane</keyword>
<dbReference type="GO" id="GO:0009279">
    <property type="term" value="C:cell outer membrane"/>
    <property type="evidence" value="ECO:0007669"/>
    <property type="project" value="UniProtKB-SubCell"/>
</dbReference>
<feature type="active site" description="Proton acceptor" evidence="15">
    <location>
        <position position="325"/>
    </location>
</feature>
<evidence type="ECO:0000256" key="4">
    <source>
        <dbReference type="ARBA" id="ARBA00011702"/>
    </source>
</evidence>
<dbReference type="EC" id="3.1.1.32" evidence="17"/>
<dbReference type="GO" id="GO:0008970">
    <property type="term" value="F:phospholipase A1 activity"/>
    <property type="evidence" value="ECO:0007669"/>
    <property type="project" value="UniProtKB-EC"/>
</dbReference>
<evidence type="ECO:0000256" key="13">
    <source>
        <dbReference type="ARBA" id="ARBA00023136"/>
    </source>
</evidence>
<dbReference type="AlphaFoldDB" id="A0AAI9IFR7"/>
<comment type="cofactor">
    <cofactor evidence="17">
        <name>Ca(2+)</name>
        <dbReference type="ChEBI" id="CHEBI:29108"/>
    </cofactor>
    <text evidence="17">Binds 1 Ca(2+) ion per monomer. In the dimeric form the Ca(2+) is bound by different amino acids with binding of each Ca(2+) shared with ligands coming from each monomer. The Ca(2+) ion may have a role in catalysis.</text>
</comment>
<dbReference type="EMBL" id="AEEC02000008">
    <property type="protein sequence ID" value="EOA05296.1"/>
    <property type="molecule type" value="Genomic_DNA"/>
</dbReference>
<comment type="catalytic activity">
    <reaction evidence="1 17">
        <text>a 1,2-diacyl-sn-glycero-3-phosphocholine + H2O = a 2-acyl-sn-glycero-3-phosphocholine + a fatty acid + H(+)</text>
        <dbReference type="Rhea" id="RHEA:18689"/>
        <dbReference type="ChEBI" id="CHEBI:15377"/>
        <dbReference type="ChEBI" id="CHEBI:15378"/>
        <dbReference type="ChEBI" id="CHEBI:28868"/>
        <dbReference type="ChEBI" id="CHEBI:57643"/>
        <dbReference type="ChEBI" id="CHEBI:57875"/>
        <dbReference type="EC" id="3.1.1.32"/>
    </reaction>
</comment>
<dbReference type="CDD" id="cd00541">
    <property type="entry name" value="OMPLA"/>
    <property type="match status" value="1"/>
</dbReference>
<keyword evidence="9 17" id="KW-0378">Hydrolase</keyword>
<evidence type="ECO:0000313" key="18">
    <source>
        <dbReference type="EMBL" id="EOA05296.1"/>
    </source>
</evidence>
<evidence type="ECO:0000256" key="9">
    <source>
        <dbReference type="ARBA" id="ARBA00022801"/>
    </source>
</evidence>
<dbReference type="PANTHER" id="PTHR40457:SF1">
    <property type="entry name" value="PHOSPHOLIPASE A1"/>
    <property type="match status" value="1"/>
</dbReference>
<keyword evidence="11 17" id="KW-0442">Lipid degradation</keyword>
<keyword evidence="13" id="KW-0472">Membrane</keyword>
<feature type="binding site" description="in dimeric form" evidence="16">
    <location>
        <position position="330"/>
    </location>
    <ligand>
        <name>Ca(2+)</name>
        <dbReference type="ChEBI" id="CHEBI:29108"/>
        <label>1</label>
    </ligand>
</feature>
<organism evidence="18 19">
    <name type="scientific">Herbaspirillum frisingense GSF30</name>
    <dbReference type="NCBI Taxonomy" id="864073"/>
    <lineage>
        <taxon>Bacteria</taxon>
        <taxon>Pseudomonadati</taxon>
        <taxon>Pseudomonadota</taxon>
        <taxon>Betaproteobacteria</taxon>
        <taxon>Burkholderiales</taxon>
        <taxon>Oxalobacteraceae</taxon>
        <taxon>Herbaspirillum</taxon>
    </lineage>
</organism>
<evidence type="ECO:0000256" key="6">
    <source>
        <dbReference type="ARBA" id="ARBA00022692"/>
    </source>
</evidence>
<dbReference type="SUPFAM" id="SSF56931">
    <property type="entry name" value="Outer membrane phospholipase A (OMPLA)"/>
    <property type="match status" value="1"/>
</dbReference>
<evidence type="ECO:0000256" key="11">
    <source>
        <dbReference type="ARBA" id="ARBA00022963"/>
    </source>
</evidence>
<accession>A0AAI9IFR7</accession>
<feature type="active site" description="Nucleophile" evidence="15">
    <location>
        <position position="327"/>
    </location>
</feature>
<dbReference type="GO" id="GO:0046872">
    <property type="term" value="F:metal ion binding"/>
    <property type="evidence" value="ECO:0007669"/>
    <property type="project" value="UniProtKB-KW"/>
</dbReference>